<evidence type="ECO:0000256" key="3">
    <source>
        <dbReference type="ARBA" id="ARBA00022583"/>
    </source>
</evidence>
<dbReference type="PANTHER" id="PTHR22780">
    <property type="entry name" value="ADAPTIN, ALPHA/GAMMA/EPSILON"/>
    <property type="match status" value="1"/>
</dbReference>
<dbReference type="InterPro" id="IPR013041">
    <property type="entry name" value="Clathrin_app_Ig-like_sf"/>
</dbReference>
<dbReference type="InterPro" id="IPR002553">
    <property type="entry name" value="Clathrin/coatomer_adapt-like_N"/>
</dbReference>
<evidence type="ECO:0000256" key="4">
    <source>
        <dbReference type="ARBA" id="ARBA00022927"/>
    </source>
</evidence>
<evidence type="ECO:0000256" key="2">
    <source>
        <dbReference type="ARBA" id="ARBA00022448"/>
    </source>
</evidence>
<comment type="function">
    <text evidence="7">Adaptins are components of the adaptor complexes which link clathrin to receptors in coated vesicles. Clathrin-associated protein complexes are believed to interact with the cytoplasmic tails of membrane proteins, leading to their selection and concentration.</text>
</comment>
<keyword evidence="6 7" id="KW-0168">Coated pit</keyword>
<dbReference type="Gene3D" id="2.60.40.1230">
    <property type="match status" value="1"/>
</dbReference>
<dbReference type="Pfam" id="PF01602">
    <property type="entry name" value="Adaptin_N"/>
    <property type="match status" value="1"/>
</dbReference>
<dbReference type="Gene3D" id="3.30.310.10">
    <property type="entry name" value="TATA-Binding Protein"/>
    <property type="match status" value="1"/>
</dbReference>
<evidence type="ECO:0000313" key="9">
    <source>
        <dbReference type="EMBL" id="KAH6589933.1"/>
    </source>
</evidence>
<keyword evidence="4 7" id="KW-0653">Protein transport</keyword>
<dbReference type="PIRSF" id="PIRSF037091">
    <property type="entry name" value="AP2_complex_alpha"/>
    <property type="match status" value="1"/>
</dbReference>
<dbReference type="InterPro" id="IPR050840">
    <property type="entry name" value="Adaptor_Complx_Large_Subunit"/>
</dbReference>
<comment type="caution">
    <text evidence="9">The sequence shown here is derived from an EMBL/GenBank/DDBJ whole genome shotgun (WGS) entry which is preliminary data.</text>
</comment>
<dbReference type="Pfam" id="PF02883">
    <property type="entry name" value="Alpha_adaptinC2"/>
    <property type="match status" value="1"/>
</dbReference>
<evidence type="ECO:0000313" key="10">
    <source>
        <dbReference type="Proteomes" id="UP001648503"/>
    </source>
</evidence>
<evidence type="ECO:0000259" key="8">
    <source>
        <dbReference type="SMART" id="SM00809"/>
    </source>
</evidence>
<comment type="subcellular location">
    <subcellularLocation>
        <location evidence="1">Membrane</location>
        <location evidence="1">Coated pit</location>
        <topology evidence="1">Peripheral membrane protein</topology>
        <orientation evidence="1">Cytoplasmic side</orientation>
    </subcellularLocation>
</comment>
<name>A0ABQ8F0H2_9FUNG</name>
<dbReference type="InterPro" id="IPR017104">
    <property type="entry name" value="AP2_complex_asu"/>
</dbReference>
<reference evidence="9 10" key="1">
    <citation type="submission" date="2021-02" db="EMBL/GenBank/DDBJ databases">
        <title>Variation within the Batrachochytrium salamandrivorans European outbreak.</title>
        <authorList>
            <person name="Kelly M."/>
            <person name="Pasmans F."/>
            <person name="Shea T.P."/>
            <person name="Munoz J.F."/>
            <person name="Carranza S."/>
            <person name="Cuomo C.A."/>
            <person name="Martel A."/>
        </authorList>
    </citation>
    <scope>NUCLEOTIDE SEQUENCE [LARGE SCALE GENOMIC DNA]</scope>
    <source>
        <strain evidence="9 10">AMFP18/2</strain>
    </source>
</reference>
<organism evidence="9 10">
    <name type="scientific">Batrachochytrium salamandrivorans</name>
    <dbReference type="NCBI Taxonomy" id="1357716"/>
    <lineage>
        <taxon>Eukaryota</taxon>
        <taxon>Fungi</taxon>
        <taxon>Fungi incertae sedis</taxon>
        <taxon>Chytridiomycota</taxon>
        <taxon>Chytridiomycota incertae sedis</taxon>
        <taxon>Chytridiomycetes</taxon>
        <taxon>Rhizophydiales</taxon>
        <taxon>Rhizophydiales incertae sedis</taxon>
        <taxon>Batrachochytrium</taxon>
    </lineage>
</organism>
<accession>A0ABQ8F0H2</accession>
<dbReference type="Gene3D" id="1.25.10.10">
    <property type="entry name" value="Leucine-rich Repeat Variant"/>
    <property type="match status" value="1"/>
</dbReference>
<dbReference type="EMBL" id="JAFCIX010000438">
    <property type="protein sequence ID" value="KAH6589933.1"/>
    <property type="molecule type" value="Genomic_DNA"/>
</dbReference>
<dbReference type="SMART" id="SM00809">
    <property type="entry name" value="Alpha_adaptinC2"/>
    <property type="match status" value="1"/>
</dbReference>
<proteinExistence type="inferred from homology"/>
<feature type="domain" description="Clathrin adaptor alpha/beta/gamma-adaptin appendage Ig-like subdomain" evidence="8">
    <location>
        <begin position="685"/>
        <end position="796"/>
    </location>
</feature>
<dbReference type="SUPFAM" id="SSF55711">
    <property type="entry name" value="Subdomain of clathrin and coatomer appendage domain"/>
    <property type="match status" value="1"/>
</dbReference>
<evidence type="ECO:0000256" key="5">
    <source>
        <dbReference type="ARBA" id="ARBA00023136"/>
    </source>
</evidence>
<evidence type="ECO:0000256" key="7">
    <source>
        <dbReference type="PIRNR" id="PIRNR037091"/>
    </source>
</evidence>
<gene>
    <name evidence="9" type="ORF">BASA50_009636</name>
</gene>
<dbReference type="Proteomes" id="UP001648503">
    <property type="component" value="Unassembled WGS sequence"/>
</dbReference>
<dbReference type="InterPro" id="IPR011989">
    <property type="entry name" value="ARM-like"/>
</dbReference>
<dbReference type="SUPFAM" id="SSF49348">
    <property type="entry name" value="Clathrin adaptor appendage domain"/>
    <property type="match status" value="1"/>
</dbReference>
<keyword evidence="3 7" id="KW-0254">Endocytosis</keyword>
<keyword evidence="2 7" id="KW-0813">Transport</keyword>
<dbReference type="Pfam" id="PF02296">
    <property type="entry name" value="Alpha_adaptin_C"/>
    <property type="match status" value="1"/>
</dbReference>
<dbReference type="SUPFAM" id="SSF48371">
    <property type="entry name" value="ARM repeat"/>
    <property type="match status" value="1"/>
</dbReference>
<dbReference type="InterPro" id="IPR016024">
    <property type="entry name" value="ARM-type_fold"/>
</dbReference>
<keyword evidence="5 7" id="KW-0472">Membrane</keyword>
<dbReference type="InterPro" id="IPR003164">
    <property type="entry name" value="Clathrin_a-adaptin_app_sub_C"/>
</dbReference>
<comment type="similarity">
    <text evidence="7">Belongs to the adaptor complexes large subunit family.</text>
</comment>
<evidence type="ECO:0000256" key="1">
    <source>
        <dbReference type="ARBA" id="ARBA00004277"/>
    </source>
</evidence>
<dbReference type="InterPro" id="IPR009028">
    <property type="entry name" value="Coatomer/calthrin_app_sub_C"/>
</dbReference>
<keyword evidence="10" id="KW-1185">Reference proteome</keyword>
<evidence type="ECO:0000256" key="6">
    <source>
        <dbReference type="ARBA" id="ARBA00023176"/>
    </source>
</evidence>
<dbReference type="InterPro" id="IPR008152">
    <property type="entry name" value="Clathrin_a/b/g-adaptin_app_Ig"/>
</dbReference>
<sequence>MDVRSKFFQNGNTMNGLVKFITELRTCRARDLEEKRINKELANIRSKFKGWEVDFGHMEAVNLMRSTKYSEKQIGYLAATLMLNEAHELSRLVVNSIRRDLEDQNEVFNCLALHAIANMGGREMSESLINDIFNLYVAASSPFFVKKKAGLTLLRLYRKFPDLLPGVEWAPKILPIMSHNNLSVSLSATNLVVALAQQYPDAYSGCVTRVISLLHQIVVKGDFPSEYTYYKIPAPWLLVKLLRLLQYYPSPQSPSVLEELLSTLSKILSNSDRPKNPQQLNAQNAVLFEAVNLSIHLENRPELVSHAIVILGDFVVSKETNLRYLALETMAHIAALGDPLCGLQNHRATVIDSLKDKDISVRRRALDLLFSMCDHESARDTVSELLSYLVTADYEIREEMILKIAILAEKFATEYTWYIDVIMSLMTSAGDHISDAIWHRVVHITTNNEDLREYATYTILQVLKQPNCHEKVVKLGGYLLGEFGHVIVESPGCSPLDQFLALHVNFPMCSALCRSLLMSTYLKFANLFPEIKSQIMQVFTNLSHVLDMELQQRACEYLTILSLPEETILQAVCDEMPHFPDRESVLVNQLHKKIHDTEDQRTWMIGGKDAQADLQIRRDNGMLNRLPELSLLADKPIPHAKIVDPISALAVEKPHSDDRDLIGMDLPISSIHKPADSKDTTANFNKLLLTPNGVLYEDTVIQLSLKTEYQGNVGRIAIFFGNKSSAIPLTDFHITLDSTEQIIMELIQPISTVIPPATQLHQLYNTECKDVPVSELRLDLSCDWAGQPINLKLVFPIRITKFISPIELAVNDFFSRWRQIGGPPQEAQKVLSASNIIDIRAFKTTLASLSLSSLQGVDPNPNNCILAGIFSCTKLGKVGILARIEPNLEHQMFRLTVRATNAVVATKVCEALEDALASSIN</sequence>
<protein>
    <recommendedName>
        <fullName evidence="7">AP-2 complex subunit alpha</fullName>
    </recommendedName>
</protein>
<dbReference type="InterPro" id="IPR012295">
    <property type="entry name" value="TBP_dom_sf"/>
</dbReference>